<proteinExistence type="predicted"/>
<accession>A0A645J5W9</accession>
<dbReference type="EMBL" id="VSSQ01131304">
    <property type="protein sequence ID" value="MPN58522.1"/>
    <property type="molecule type" value="Genomic_DNA"/>
</dbReference>
<name>A0A645J5W9_9ZZZZ</name>
<dbReference type="AlphaFoldDB" id="A0A645J5W9"/>
<sequence length="65" mass="7552">MKDFFVIKAMKKYHHLIWKPQNDGYSIGVPGTEEIPDRTKAAKLGFGEFRKMDDGALGYWIFTKK</sequence>
<reference evidence="1" key="1">
    <citation type="submission" date="2019-08" db="EMBL/GenBank/DDBJ databases">
        <authorList>
            <person name="Kucharzyk K."/>
            <person name="Murdoch R.W."/>
            <person name="Higgins S."/>
            <person name="Loffler F."/>
        </authorList>
    </citation>
    <scope>NUCLEOTIDE SEQUENCE</scope>
</reference>
<protein>
    <submittedName>
        <fullName evidence="1">Uncharacterized protein</fullName>
    </submittedName>
</protein>
<comment type="caution">
    <text evidence="1">The sequence shown here is derived from an EMBL/GenBank/DDBJ whole genome shotgun (WGS) entry which is preliminary data.</text>
</comment>
<organism evidence="1">
    <name type="scientific">bioreactor metagenome</name>
    <dbReference type="NCBI Taxonomy" id="1076179"/>
    <lineage>
        <taxon>unclassified sequences</taxon>
        <taxon>metagenomes</taxon>
        <taxon>ecological metagenomes</taxon>
    </lineage>
</organism>
<gene>
    <name evidence="1" type="ORF">SDC9_206227</name>
</gene>
<evidence type="ECO:0000313" key="1">
    <source>
        <dbReference type="EMBL" id="MPN58522.1"/>
    </source>
</evidence>